<gene>
    <name evidence="1" type="ORF">CgunFtcFv8_009606</name>
</gene>
<evidence type="ECO:0000313" key="1">
    <source>
        <dbReference type="EMBL" id="KAK5895955.1"/>
    </source>
</evidence>
<proteinExistence type="predicted"/>
<dbReference type="EMBL" id="JAURVH010001534">
    <property type="protein sequence ID" value="KAK5895955.1"/>
    <property type="molecule type" value="Genomic_DNA"/>
</dbReference>
<sequence length="73" mass="8129">MKRKRENNRRTKTELLAVVGRHSACESTVIAERRCMSGERQAANDRTTKRCFPSAAQRPSNPAGHITGCCTLL</sequence>
<dbReference type="AlphaFoldDB" id="A0AAN8C351"/>
<evidence type="ECO:0000313" key="2">
    <source>
        <dbReference type="Proteomes" id="UP001331515"/>
    </source>
</evidence>
<dbReference type="Proteomes" id="UP001331515">
    <property type="component" value="Unassembled WGS sequence"/>
</dbReference>
<keyword evidence="2" id="KW-1185">Reference proteome</keyword>
<comment type="caution">
    <text evidence="1">The sequence shown here is derived from an EMBL/GenBank/DDBJ whole genome shotgun (WGS) entry which is preliminary data.</text>
</comment>
<organism evidence="1 2">
    <name type="scientific">Champsocephalus gunnari</name>
    <name type="common">Mackerel icefish</name>
    <dbReference type="NCBI Taxonomy" id="52237"/>
    <lineage>
        <taxon>Eukaryota</taxon>
        <taxon>Metazoa</taxon>
        <taxon>Chordata</taxon>
        <taxon>Craniata</taxon>
        <taxon>Vertebrata</taxon>
        <taxon>Euteleostomi</taxon>
        <taxon>Actinopterygii</taxon>
        <taxon>Neopterygii</taxon>
        <taxon>Teleostei</taxon>
        <taxon>Neoteleostei</taxon>
        <taxon>Acanthomorphata</taxon>
        <taxon>Eupercaria</taxon>
        <taxon>Perciformes</taxon>
        <taxon>Notothenioidei</taxon>
        <taxon>Channichthyidae</taxon>
        <taxon>Champsocephalus</taxon>
    </lineage>
</organism>
<reference evidence="1 2" key="1">
    <citation type="journal article" date="2023" name="Mol. Biol. Evol.">
        <title>Genomics of Secondarily Temperate Adaptation in the Only Non-Antarctic Icefish.</title>
        <authorList>
            <person name="Rivera-Colon A.G."/>
            <person name="Rayamajhi N."/>
            <person name="Minhas B.F."/>
            <person name="Madrigal G."/>
            <person name="Bilyk K.T."/>
            <person name="Yoon V."/>
            <person name="Hune M."/>
            <person name="Gregory S."/>
            <person name="Cheng C.H.C."/>
            <person name="Catchen J.M."/>
        </authorList>
    </citation>
    <scope>NUCLEOTIDE SEQUENCE [LARGE SCALE GENOMIC DNA]</scope>
    <source>
        <tissue evidence="1">White muscle</tissue>
    </source>
</reference>
<accession>A0AAN8C351</accession>
<protein>
    <submittedName>
        <fullName evidence="1">Uncharacterized protein</fullName>
    </submittedName>
</protein>
<name>A0AAN8C351_CHAGU</name>